<protein>
    <submittedName>
        <fullName evidence="1">Uncharacterized protein</fullName>
    </submittedName>
</protein>
<evidence type="ECO:0000313" key="2">
    <source>
        <dbReference type="Proteomes" id="UP000266677"/>
    </source>
</evidence>
<keyword evidence="2" id="KW-1185">Reference proteome</keyword>
<proteinExistence type="predicted"/>
<organism evidence="1 2">
    <name type="scientific">Nocardia panacis</name>
    <dbReference type="NCBI Taxonomy" id="2340916"/>
    <lineage>
        <taxon>Bacteria</taxon>
        <taxon>Bacillati</taxon>
        <taxon>Actinomycetota</taxon>
        <taxon>Actinomycetes</taxon>
        <taxon>Mycobacteriales</taxon>
        <taxon>Nocardiaceae</taxon>
        <taxon>Nocardia</taxon>
    </lineage>
</organism>
<dbReference type="AlphaFoldDB" id="A0A3A4JTP9"/>
<dbReference type="EMBL" id="QZFU01000023">
    <property type="protein sequence ID" value="RJO73376.1"/>
    <property type="molecule type" value="Genomic_DNA"/>
</dbReference>
<reference evidence="1 2" key="1">
    <citation type="submission" date="2018-09" db="EMBL/GenBank/DDBJ databases">
        <title>YIM PH21274 draft genome.</title>
        <authorList>
            <person name="Miao C."/>
        </authorList>
    </citation>
    <scope>NUCLEOTIDE SEQUENCE [LARGE SCALE GENOMIC DNA]</scope>
    <source>
        <strain evidence="1 2">YIM PH 21724</strain>
    </source>
</reference>
<accession>A0A3A4JTP9</accession>
<evidence type="ECO:0000313" key="1">
    <source>
        <dbReference type="EMBL" id="RJO73376.1"/>
    </source>
</evidence>
<dbReference type="Proteomes" id="UP000266677">
    <property type="component" value="Unassembled WGS sequence"/>
</dbReference>
<comment type="caution">
    <text evidence="1">The sequence shown here is derived from an EMBL/GenBank/DDBJ whole genome shotgun (WGS) entry which is preliminary data.</text>
</comment>
<name>A0A3A4JTP9_9NOCA</name>
<sequence>MWELLGNITRMYLVHQNDHTEAYMAKDRKSMTEFACEFLDRWLAEMGSALERWRRSYLPADFPFDFTLDSLDALEPIVLARYPDRAALDAEDDAEFTTGTVRYIGEVLLRVAPSRWGYWDLGESAVGLFNRIVVIRSNTPVRFQQVMVPEHLLKDLLHNREHGFLRKPAFLMVEAAEKAALAELPATGVTVPDWCAFFTADEYLRFAGEVDAALRCFGADGQDIDFGCVSLAAGDPDPEMLDFDIDGLAVQCRASDMEDWPSLCFTMIEGFFTAQPQRDWLTGVAFTEVEDLLEPWLADKPELLFVAEPDDPDQPFSIRLEGGSYLHFLAAVPDLEGIPEVTTFVPNSAVRAWDIPVEKLVRWGIQHIRAE</sequence>
<gene>
    <name evidence="1" type="ORF">D5S18_19260</name>
</gene>